<dbReference type="FunFam" id="1.20.58.1120:FF:000001">
    <property type="entry name" value="dynein heavy chain 2, axonemal"/>
    <property type="match status" value="1"/>
</dbReference>
<evidence type="ECO:0000256" key="19">
    <source>
        <dbReference type="ARBA" id="ARBA00078558"/>
    </source>
</evidence>
<gene>
    <name evidence="23" type="ORF">MONBRDRAFT_20211</name>
</gene>
<dbReference type="Pfam" id="PF18199">
    <property type="entry name" value="Dynein_C"/>
    <property type="match status" value="1"/>
</dbReference>
<evidence type="ECO:0000256" key="1">
    <source>
        <dbReference type="ARBA" id="ARBA00004611"/>
    </source>
</evidence>
<evidence type="ECO:0000256" key="2">
    <source>
        <dbReference type="ARBA" id="ARBA00008887"/>
    </source>
</evidence>
<dbReference type="FunFam" id="3.40.50.300:FF:000153">
    <property type="entry name" value="Dynein axonemal heavy chain 1"/>
    <property type="match status" value="1"/>
</dbReference>
<dbReference type="Proteomes" id="UP000001357">
    <property type="component" value="Unassembled WGS sequence"/>
</dbReference>
<dbReference type="Gene3D" id="1.10.287.2620">
    <property type="match status" value="1"/>
</dbReference>
<dbReference type="KEGG" id="mbr:MONBRDRAFT_20211"/>
<evidence type="ECO:0000256" key="12">
    <source>
        <dbReference type="ARBA" id="ARBA00023069"/>
    </source>
</evidence>
<evidence type="ECO:0000256" key="7">
    <source>
        <dbReference type="ARBA" id="ARBA00022803"/>
    </source>
</evidence>
<name>A9UUZ7_MONBE</name>
<evidence type="ECO:0000256" key="18">
    <source>
        <dbReference type="ARBA" id="ARBA00071813"/>
    </source>
</evidence>
<dbReference type="Gene3D" id="3.10.490.20">
    <property type="match status" value="1"/>
</dbReference>
<dbReference type="GO" id="GO:0005524">
    <property type="term" value="F:ATP binding"/>
    <property type="evidence" value="ECO:0007669"/>
    <property type="project" value="UniProtKB-KW"/>
</dbReference>
<dbReference type="eggNOG" id="KOG3595">
    <property type="taxonomic scope" value="Eukaryota"/>
</dbReference>
<keyword evidence="9" id="KW-0282">Flagellum</keyword>
<dbReference type="FunFam" id="1.10.287.2620:FF:000002">
    <property type="entry name" value="Dynein heavy chain 2, axonemal"/>
    <property type="match status" value="1"/>
</dbReference>
<dbReference type="GO" id="GO:0008569">
    <property type="term" value="F:minus-end-directed microtubule motor activity"/>
    <property type="evidence" value="ECO:0000318"/>
    <property type="project" value="GO_Central"/>
</dbReference>
<evidence type="ECO:0000256" key="6">
    <source>
        <dbReference type="ARBA" id="ARBA00022741"/>
    </source>
</evidence>
<comment type="function">
    <text evidence="16">As part of the axonemal inner dynein arm complex plays a central role in ciliary beat. Expressed in sperm flagellum, it is required for sperm motility. Dyneins are microtubule-based molecular motors possessing ATPase activities that can convert the chemical energy of ATP into relative sliding between adjacent microtubule doublets to generate ciliary bending.</text>
</comment>
<dbReference type="PANTHER" id="PTHR22878:SF68">
    <property type="entry name" value="DYNEIN HEAVY CHAIN 6, AXONEMAL-LIKE"/>
    <property type="match status" value="1"/>
</dbReference>
<dbReference type="GO" id="GO:0005930">
    <property type="term" value="C:axoneme"/>
    <property type="evidence" value="ECO:0000318"/>
    <property type="project" value="GO_Central"/>
</dbReference>
<dbReference type="FunFam" id="1.20.920.20:FF:000014">
    <property type="entry name" value="dynein heavy chain 2, axonemal"/>
    <property type="match status" value="1"/>
</dbReference>
<comment type="subunit">
    <text evidence="17">Part of the axonemal inner dynein arm complex that consists of at least two heavy chains and a number of intermediate and light chains. Interacts with DNAI4.</text>
</comment>
<evidence type="ECO:0000256" key="3">
    <source>
        <dbReference type="ARBA" id="ARBA00022490"/>
    </source>
</evidence>
<accession>A9UUZ7</accession>
<dbReference type="InterPro" id="IPR042222">
    <property type="entry name" value="Dynein_2_N"/>
</dbReference>
<dbReference type="Gene3D" id="1.10.8.720">
    <property type="entry name" value="Region D6 of dynein motor"/>
    <property type="match status" value="1"/>
</dbReference>
<dbReference type="Pfam" id="PF12777">
    <property type="entry name" value="MT"/>
    <property type="match status" value="1"/>
</dbReference>
<dbReference type="Gene3D" id="6.10.140.1060">
    <property type="match status" value="1"/>
</dbReference>
<dbReference type="Pfam" id="PF12781">
    <property type="entry name" value="AAA_9"/>
    <property type="match status" value="1"/>
</dbReference>
<feature type="domain" description="AAA+ ATPase" evidence="22">
    <location>
        <begin position="2253"/>
        <end position="2400"/>
    </location>
</feature>
<evidence type="ECO:0000256" key="14">
    <source>
        <dbReference type="ARBA" id="ARBA00023212"/>
    </source>
</evidence>
<dbReference type="InterPro" id="IPR003593">
    <property type="entry name" value="AAA+_ATPase"/>
</dbReference>
<dbReference type="CDD" id="cd00009">
    <property type="entry name" value="AAA"/>
    <property type="match status" value="1"/>
</dbReference>
<dbReference type="Pfam" id="PF08385">
    <property type="entry name" value="DHC_N1"/>
    <property type="match status" value="2"/>
</dbReference>
<dbReference type="FunFam" id="1.10.8.710:FF:000001">
    <property type="entry name" value="Dynein axonemal heavy chain 2"/>
    <property type="match status" value="1"/>
</dbReference>
<dbReference type="InterPro" id="IPR042219">
    <property type="entry name" value="AAA_lid_11_sf"/>
</dbReference>
<keyword evidence="3" id="KW-0963">Cytoplasm</keyword>
<dbReference type="InterPro" id="IPR013602">
    <property type="entry name" value="Dynein_heavy_linker"/>
</dbReference>
<evidence type="ECO:0000256" key="13">
    <source>
        <dbReference type="ARBA" id="ARBA00023175"/>
    </source>
</evidence>
<reference evidence="23 24" key="1">
    <citation type="journal article" date="2008" name="Nature">
        <title>The genome of the choanoflagellate Monosiga brevicollis and the origin of metazoans.</title>
        <authorList>
            <consortium name="JGI Sequencing"/>
            <person name="King N."/>
            <person name="Westbrook M.J."/>
            <person name="Young S.L."/>
            <person name="Kuo A."/>
            <person name="Abedin M."/>
            <person name="Chapman J."/>
            <person name="Fairclough S."/>
            <person name="Hellsten U."/>
            <person name="Isogai Y."/>
            <person name="Letunic I."/>
            <person name="Marr M."/>
            <person name="Pincus D."/>
            <person name="Putnam N."/>
            <person name="Rokas A."/>
            <person name="Wright K.J."/>
            <person name="Zuzow R."/>
            <person name="Dirks W."/>
            <person name="Good M."/>
            <person name="Goodstein D."/>
            <person name="Lemons D."/>
            <person name="Li W."/>
            <person name="Lyons J.B."/>
            <person name="Morris A."/>
            <person name="Nichols S."/>
            <person name="Richter D.J."/>
            <person name="Salamov A."/>
            <person name="Bork P."/>
            <person name="Lim W.A."/>
            <person name="Manning G."/>
            <person name="Miller W.T."/>
            <person name="McGinnis W."/>
            <person name="Shapiro H."/>
            <person name="Tjian R."/>
            <person name="Grigoriev I.V."/>
            <person name="Rokhsar D."/>
        </authorList>
    </citation>
    <scope>NUCLEOTIDE SEQUENCE [LARGE SCALE GENOMIC DNA]</scope>
    <source>
        <strain evidence="24">MX1 / ATCC 50154</strain>
    </source>
</reference>
<evidence type="ECO:0000313" key="24">
    <source>
        <dbReference type="Proteomes" id="UP000001357"/>
    </source>
</evidence>
<dbReference type="Gene3D" id="1.20.920.30">
    <property type="match status" value="1"/>
</dbReference>
<comment type="subcellular location">
    <subcellularLocation>
        <location evidence="1">Cytoplasm</location>
        <location evidence="1">Cytoskeleton</location>
        <location evidence="1">Flagellum axoneme</location>
    </subcellularLocation>
</comment>
<dbReference type="STRING" id="81824.A9UUZ7"/>
<dbReference type="EMBL" id="CH991546">
    <property type="protein sequence ID" value="EDQ90997.1"/>
    <property type="molecule type" value="Genomic_DNA"/>
</dbReference>
<feature type="coiled-coil region" evidence="21">
    <location>
        <begin position="3069"/>
        <end position="3131"/>
    </location>
</feature>
<dbReference type="PANTHER" id="PTHR22878">
    <property type="entry name" value="DYNEIN HEAVY CHAIN 6, AXONEMAL-LIKE-RELATED"/>
    <property type="match status" value="1"/>
</dbReference>
<dbReference type="GO" id="GO:0008017">
    <property type="term" value="F:microtubule binding"/>
    <property type="evidence" value="ECO:0007669"/>
    <property type="project" value="UniProtKB-ARBA"/>
</dbReference>
<dbReference type="Pfam" id="PF18198">
    <property type="entry name" value="AAA_lid_11"/>
    <property type="match status" value="1"/>
</dbReference>
<dbReference type="GO" id="GO:0005874">
    <property type="term" value="C:microtubule"/>
    <property type="evidence" value="ECO:0007669"/>
    <property type="project" value="UniProtKB-KW"/>
</dbReference>
<evidence type="ECO:0000256" key="16">
    <source>
        <dbReference type="ARBA" id="ARBA00053635"/>
    </source>
</evidence>
<dbReference type="Gene3D" id="1.20.1270.280">
    <property type="match status" value="1"/>
</dbReference>
<dbReference type="Gene3D" id="3.20.180.20">
    <property type="entry name" value="Dynein heavy chain, N-terminal domain 2"/>
    <property type="match status" value="1"/>
</dbReference>
<evidence type="ECO:0000256" key="17">
    <source>
        <dbReference type="ARBA" id="ARBA00064223"/>
    </source>
</evidence>
<protein>
    <recommendedName>
        <fullName evidence="18">Dynein axonemal heavy chain 2</fullName>
    </recommendedName>
    <alternativeName>
        <fullName evidence="20">Axonemal beta dynein heavy chain 2</fullName>
    </alternativeName>
    <alternativeName>
        <fullName evidence="19">Ciliary dynein heavy chain 2</fullName>
    </alternativeName>
</protein>
<dbReference type="GO" id="GO:0030286">
    <property type="term" value="C:dynein complex"/>
    <property type="evidence" value="ECO:0000318"/>
    <property type="project" value="GO_Central"/>
</dbReference>
<dbReference type="OMA" id="ILKNDMQ"/>
<dbReference type="FunFam" id="3.40.50.300:FF:002141">
    <property type="entry name" value="Dynein heavy chain"/>
    <property type="match status" value="1"/>
</dbReference>
<dbReference type="FunFam" id="1.10.8.1220:FF:000001">
    <property type="entry name" value="Dynein axonemal heavy chain 5"/>
    <property type="match status" value="1"/>
</dbReference>
<dbReference type="Gene3D" id="1.20.58.1120">
    <property type="match status" value="1"/>
</dbReference>
<keyword evidence="8" id="KW-0067">ATP-binding</keyword>
<dbReference type="InterPro" id="IPR056759">
    <property type="entry name" value="DYH2-5-8_CC"/>
</dbReference>
<dbReference type="InterPro" id="IPR024317">
    <property type="entry name" value="Dynein_heavy_chain_D4_dom"/>
</dbReference>
<evidence type="ECO:0000313" key="23">
    <source>
        <dbReference type="EMBL" id="EDQ90997.1"/>
    </source>
</evidence>
<dbReference type="FunFam" id="1.10.472.130:FF:000003">
    <property type="entry name" value="Dynein, axonemal, heavy chain 2"/>
    <property type="match status" value="1"/>
</dbReference>
<dbReference type="SMART" id="SM00382">
    <property type="entry name" value="AAA"/>
    <property type="match status" value="3"/>
</dbReference>
<dbReference type="InParanoid" id="A9UUZ7"/>
<dbReference type="Pfam" id="PF17852">
    <property type="entry name" value="Dynein_AAA_lid"/>
    <property type="match status" value="1"/>
</dbReference>
<dbReference type="Pfam" id="PF17857">
    <property type="entry name" value="AAA_lid_1"/>
    <property type="match status" value="1"/>
</dbReference>
<dbReference type="Gene3D" id="1.10.472.130">
    <property type="match status" value="1"/>
</dbReference>
<dbReference type="FunCoup" id="A9UUZ7">
    <property type="interactions" value="55"/>
</dbReference>
<dbReference type="FunFam" id="3.40.50.300:FF:000815">
    <property type="entry name" value="Dynein heavy chain 2, axonemal"/>
    <property type="match status" value="1"/>
</dbReference>
<dbReference type="InterPro" id="IPR041658">
    <property type="entry name" value="AAA_lid_11"/>
</dbReference>
<dbReference type="Gene3D" id="1.10.8.710">
    <property type="match status" value="1"/>
</dbReference>
<keyword evidence="11 21" id="KW-0175">Coiled coil</keyword>
<keyword evidence="15" id="KW-0966">Cell projection</keyword>
<dbReference type="FunFam" id="1.20.920.30:FF:000005">
    <property type="entry name" value="Dynein, axonemal, heavy chain 2"/>
    <property type="match status" value="1"/>
</dbReference>
<sequence>MSDIYAPLLTTGGSWPDSVRNEFSAGLNRFMSALTEASNRSAGKTVLYIPNEELSDAAIQDRDLLQRLDSTVIQWTRLLRQVLSSTSVEGVAAIDMPLDEIAYWRQRQADMSGIHAQLDQPKAQRILSLLKAANSSYVSQFESWASKIAEGMSVSESNFKFLSVLADPCTRLNTLGLNAIPERLPELVDLVRMIWLHSQHYNSREQITSLFQKLSNAIISRCCECIAHFARRQGAGTRPPPLLAGTRGPELSRSLEQLEANFAASLQQLRQVQDLVFDVKSNKFQHEFVQFKASLKELEVLMQGIIGTAFETATSVEQGVELLTIFAPLRARETLRRALNRHTDSVFKRFNDELEHVKQVFSKQRDAPPVGPTMPKYAGACMWALALRTNIDQSQQLLTSRQLHATSDAGHRGDEATFSNEVLHSHSLLSNALADFANKTHAAWVAQLGTDLKALLEISLMKRRPDRRLALNFDPSLERLFREIQYFDKLGMSIPAPARDIFHRSEELRCLRDMTMLVVRDYNRIYDLLADDEQQLFSRRIQLLDNKVHNGLTKLTWDKAKFIKEYVNTVRANAATVRKQVDNYLASKAYVRALCDTAAQRSLFVYDAKTMYEPTEFAQQQERYVARVLSRLGTIHQKIVAALRATYKDFSGDPSAVQSAWKLYVAGIDERLQNALVTVARRSLSELNRALHGDGKTLNAPLFKVGVLLDDASSSLLLQPSFDFTYRLVNTVADRIMAGLVVIPRLLAAVSQREVKDLPSYEAAARADRDVRVLLDRIARDMDKCRPEAEAFAQGWRDRYYEIWATDKARFIERYIEMQPSLAKFDGDIARYGEVSHNVQKEETFVILQFLHLDTSLLKFALLDHCKEWQTRLSQVLHDQTVQELADLHAYLEEQARLLRQRPEGLDAVIASVALYDEARKRRESTQQRFAPLKERFEILHKYDVSISAQVEQSHLNLAAAWTSFNDALREGAALIEEAKSECKSGLLASLDELARNAAGLRSQFLEDGPTSGSLTPEQALKAIDTFKAKVETTRQAEQALKNGLQVFDITQEPFQEILDTVKDLGHLEQLWRLAEEWDNNFISWRDTQFADIVTDDLAQTATSFNKRLLKMLREVKDKDWEMTAAYRNKIDQFRRTMPLIEDLKNPALRERHWSRLQGHVGENFSHTSEEFTLGRMIELGFDRFNEEVGDISRAASKELSIEQTLAGITEVWATVELEAAAHKERGHFILKGTDDIYQLLEDDQIKLATMKASPFVKAFEADVDRWEKTLGTVLEVVDMLLTVQRQWIYLENIFLGEDIRQQLPEETKQFDLMDAQFKDIGVHLHKDCHACRATHRDGLLAQLVAMNGVLEQIQKSLDEYLETKRQAFPRFYFVSNDDLLEILGQSKNPPAVQPHLLKCFDNVKSLELHNAVGRSQVQALGMTSADAEYVPFKTAVALDGPVEVWLTSVETEMRHTLKQLLQECMVAHRKQKRDKWLKEWPGQLVLTVSQMAWTSECFKAISDKKHGAKAGLKAIKKKQVSLLNKLTEAVRAVKNKTQRKKLVALITIEVHSRDVIDRLLKVANIDQNAFEWLMQLRFYWEKPETGPSEGECIIRQTNTHFSYGYEYSGNSGRLVITPLTDRCYMTLTTALHLKRGGSPKGPAGTGKTETVKDLGKSLGDYVIVINCSDGMDYKSLGVMFRGLAQTGAWGCFDEFNRINIEVLSVVAQQILSILSAQIPLSPENPKTRFTFEGMDINLLWSCGIFITMNPGYAGRTELPDNLKSMFRPISMMKPDTQLIAEIILFGQGFNNTRVLAKKADTLYKLAAQQLSKQDHYDYGLRAMVSTLLYAGRKREAMPEMPHEEVLLLAMKDMNVAKMTGADLPLLQHMMSDLFPGVETMEVEYGAFREAIKADLVKQGYQATPWMITKAIQLFETKNSRHSVMIVGRTGSGKSVAWHTLQRAMTQCARDNVEGFVPVREYPLNPKALSLAELYGEFNIATNEWTDGVLSSVMRNVCSDEKPDQKWIVFDGPVDTLWIESMNSVMDDNKILTLINGDRISMPAQVSLLFEVEDLAVASPATVSRCGMVYHDTADLGWQPYVTSWLSNPRFEAYRGPLQALFEKYVERLLDFVRHKCEELVETSLLSRVTSLCNLLDAFLVPENGIDPADKAHFARLLEQWFLFACVWSLCAGVNEAGRKLVDNFIREIEGQFPAKDTVYEYFVDVKNHTWAHWEKELSAGWKYAPDASYHSIQVPTVDTVRYEFLLSNLIAHQRPTLMVGPVGTGKTSVVELVMAKLDAAQFNRLTINMSSQTSSNNVQEIIEGQVEKRTKGVFVPLGGKQLLTFLDDLNMPAKDTFGSQPPLELLRQLMEYGFMYDRQKQVLKHIKDMRVVAAMGPPGGGRSVISRRLQSRFNVINMTFPSRSQIQRIFGTMINQKLQDFDEACKPVGDMVTNGTIDVYEYMSTRMLPTPAKIHYLFNLRDISKVFQGLLRAHKDVHDTTDALSRLWVHECFRVFCDRLISSSDVAEFTKLIEDKLHELFNISYSTLCPNRVVPVFADFLKAEDNPVYEDVRDPQVLRRVLQERLDEYNESGFVPMDLVLFRDAIEHVCRVVRVVRCERGNMLLIGVGGSGRQSLTRLASYVLEFKVFQIEVTRQYRINEFREDLKTLYRQAGLENKPTVFLFTDTQIVIEDFLEDINNILSSGEVPNLFAPDELEEIRNELAPLARKQGLDESPVGLYKYFISRVRNNLRVVLCMSPVGEAFRNRLRMYPGLVNCTTIDYFHAWPEDALLAVAHRYMHDVDFGTGEDGEAVRKAVSSTFAVIQQSVLSSSAQMLEELKRHNYVTPTNYLELVMGYKQLLAEKRRELGDAADKLANGLGKIDETSAKVEQMSIELVETKKQVAEFQRECEEYLVIIVQQKREADDQQMAVSQRSEKISVEAKQCQKLASDAQADLDEALPALESAMEALNSLNKGDITEIKSYSKPPDLVAMVMEAVMVLRKSKPDWAEAKRQLGDTNFINQLIEFDKDNMSEKTLKKVRTYVVRPEFDPDVVGRVSNAARSLCMWVRAMDVYGRIFKVVEPKRQALQAAQTALKAKEDSLAEAEAKLREVTEKVAKLQSDYESKLQTKEELRIKSEQTEIKLERAAKLVSGLAGERSRWEQSVGELRRGIKFLVGDCLMCAGFLSYLGPFISEYRARIVEQWRRHIRDNNIPSDPDFSMTTLLAKATDVRFWNIQGLPSDQFSTENGVIVTRGRRWPLMIDPQGQAIKWIKNMERDRKLQVVDMQQPDYIRTLENAIQFGTPVLMQNVGEELDPSLAPVLNKAFTKVGGRLMLKLGDKEIEYNPDFRFYLTTKMSNPHYTPEISTKTTIVNFAVVQQGLEAQLLGIVVSKERPELEKQKNELVLNIAAGKKKLVDLEDKILQLLSSAKGSLLDDEELVNTLNTSKVTSVEVSEQLVVAEATEKEIDAAREGYRPSASRASVLFFVLDDVSKIDPMYQFSLDAYINLYTLSIDNSAKAPALDQRIESINEYHNYAVYRYTCRGLFEKHKLLFALHMNAKILESQNKIALGEYNFFLRGGQVLDRDAQVPNPAPGWITSEAWDNVTEMERLLPKFAGLTASFEQQLRDWQAWYVHPEPETAPLPGEWQATCNELQRMCIVRALRPDRVAIVAIQYIVNNLGQRFVEPPPLDMNAVLADSNAMTPLIFVLSVGVDPTKQLLDLAERSGMSDRFHSLSLGQGQAPIAERLIAEGASRGDWVFLANCHLSLSWMPSLSKLVELLESQQPHPDFRLWLSSKPDPRFPISILQAGIKMTTEPPNGIKANMKRLYNTISEEQFERCNASSKYKKLMFSLTFFHSILLERRKFQMLGWNVQYPFNDSDFEVSENLLALFLDEYEETPWESLKYLIAGINYGGHVTDDWDRRLLLTYINELFSDQVLQVEACPVSASPLYFVPPDGPLQSYKDYINTLPGVDPPTAFGQNANADISSMIREARTLLGTLVSMQPAVSAKEGGSREDKVLELARDMLARLPKTIDYEATAKLLAADPRPLNIVLLQEIQRYNRLLEAMRVNLVDLDHGIQGLVVMSHELEQIFECIYQGEVPVAWKATYPSQKPLASWMRDLVERIEFLTQWAVTGRQPLIFWMSAFSFPTGFLTAVLQQAARSNGVSIDTLSWEFSVMTVDDVNIVEEPRDGVYVRGLFLEGAGWDKRNACLVEAEAMQLVSSMPTIHFKPVENKKVAKKGSYACPCYYYPNRTGEGGASAWSFVISVDLKTGDLPPEHWVKRGTALLMSLDS</sequence>
<feature type="coiled-coil region" evidence="21">
    <location>
        <begin position="2863"/>
        <end position="2890"/>
    </location>
</feature>
<keyword evidence="7" id="KW-0802">TPR repeat</keyword>
<evidence type="ECO:0000259" key="22">
    <source>
        <dbReference type="SMART" id="SM00382"/>
    </source>
</evidence>
<dbReference type="InterPro" id="IPR024743">
    <property type="entry name" value="Dynein_HC_stalk"/>
</dbReference>
<keyword evidence="6" id="KW-0547">Nucleotide-binding</keyword>
<evidence type="ECO:0000256" key="9">
    <source>
        <dbReference type="ARBA" id="ARBA00022846"/>
    </source>
</evidence>
<evidence type="ECO:0000256" key="5">
    <source>
        <dbReference type="ARBA" id="ARBA00022737"/>
    </source>
</evidence>
<dbReference type="FunFam" id="3.20.180.20:FF:000001">
    <property type="entry name" value="Dynein axonemal heavy chain 5"/>
    <property type="match status" value="1"/>
</dbReference>
<organism evidence="23 24">
    <name type="scientific">Monosiga brevicollis</name>
    <name type="common">Choanoflagellate</name>
    <dbReference type="NCBI Taxonomy" id="81824"/>
    <lineage>
        <taxon>Eukaryota</taxon>
        <taxon>Choanoflagellata</taxon>
        <taxon>Craspedida</taxon>
        <taxon>Salpingoecidae</taxon>
        <taxon>Monosiga</taxon>
    </lineage>
</organism>
<proteinExistence type="inferred from homology"/>
<dbReference type="Gene3D" id="3.40.50.300">
    <property type="entry name" value="P-loop containing nucleotide triphosphate hydrolases"/>
    <property type="match status" value="5"/>
</dbReference>
<evidence type="ECO:0000256" key="11">
    <source>
        <dbReference type="ARBA" id="ARBA00023054"/>
    </source>
</evidence>
<keyword evidence="24" id="KW-1185">Reference proteome</keyword>
<dbReference type="FunFam" id="3.10.490.20:FF:000008">
    <property type="entry name" value="dynein heavy chain 2, axonemal"/>
    <property type="match status" value="1"/>
</dbReference>
<dbReference type="InterPro" id="IPR041466">
    <property type="entry name" value="Dynein_AAA5_ext"/>
</dbReference>
<dbReference type="Gene3D" id="1.20.920.20">
    <property type="match status" value="1"/>
</dbReference>
<dbReference type="SUPFAM" id="SSF52540">
    <property type="entry name" value="P-loop containing nucleoside triphosphate hydrolases"/>
    <property type="match status" value="4"/>
</dbReference>
<keyword evidence="13" id="KW-0505">Motor protein</keyword>
<dbReference type="InterPro" id="IPR035699">
    <property type="entry name" value="AAA_6"/>
</dbReference>
<dbReference type="Pfam" id="PF03028">
    <property type="entry name" value="Dynein_heavy"/>
    <property type="match status" value="1"/>
</dbReference>
<keyword evidence="5" id="KW-0677">Repeat</keyword>
<keyword evidence="12" id="KW-0969">Cilium</keyword>
<dbReference type="GO" id="GO:0045505">
    <property type="term" value="F:dynein intermediate chain binding"/>
    <property type="evidence" value="ECO:0000318"/>
    <property type="project" value="GO_Central"/>
</dbReference>
<evidence type="ECO:0000256" key="4">
    <source>
        <dbReference type="ARBA" id="ARBA00022701"/>
    </source>
</evidence>
<dbReference type="FunFam" id="1.20.1270.280:FF:000007">
    <property type="entry name" value="dynein heavy chain 2, axonemal"/>
    <property type="match status" value="1"/>
</dbReference>
<dbReference type="GO" id="GO:0060294">
    <property type="term" value="P:cilium movement involved in cell motility"/>
    <property type="evidence" value="ECO:0000318"/>
    <property type="project" value="GO_Central"/>
</dbReference>
<dbReference type="GO" id="GO:0051959">
    <property type="term" value="F:dynein light intermediate chain binding"/>
    <property type="evidence" value="ECO:0000318"/>
    <property type="project" value="GO_Central"/>
</dbReference>
<dbReference type="GO" id="GO:0097729">
    <property type="term" value="C:9+2 motile cilium"/>
    <property type="evidence" value="ECO:0000318"/>
    <property type="project" value="GO_Central"/>
</dbReference>
<dbReference type="Gene3D" id="1.20.140.100">
    <property type="entry name" value="Dynein heavy chain, N-terminal domain 2"/>
    <property type="match status" value="1"/>
</dbReference>
<dbReference type="Pfam" id="PF25007">
    <property type="entry name" value="DYH2-5-8_CC"/>
    <property type="match status" value="1"/>
</dbReference>
<evidence type="ECO:0000256" key="20">
    <source>
        <dbReference type="ARBA" id="ARBA00082099"/>
    </source>
</evidence>
<dbReference type="InterPro" id="IPR013594">
    <property type="entry name" value="Dynein_heavy_tail"/>
</dbReference>
<dbReference type="FunFam" id="3.40.50.300:FF:000044">
    <property type="entry name" value="Dynein heavy chain 5, axonemal"/>
    <property type="match status" value="1"/>
</dbReference>
<dbReference type="InterPro" id="IPR042228">
    <property type="entry name" value="Dynein_linker_3"/>
</dbReference>
<dbReference type="InterPro" id="IPR004273">
    <property type="entry name" value="Dynein_heavy_D6_P-loop"/>
</dbReference>
<keyword evidence="10" id="KW-0243">Dynein</keyword>
<comment type="similarity">
    <text evidence="2">Belongs to the dynein heavy chain family.</text>
</comment>
<dbReference type="InterPro" id="IPR041589">
    <property type="entry name" value="DNAH3_AAA_lid_1"/>
</dbReference>
<keyword evidence="4" id="KW-0493">Microtubule</keyword>
<dbReference type="InterPro" id="IPR026983">
    <property type="entry name" value="DHC"/>
</dbReference>
<dbReference type="FunFam" id="1.20.140.100:FF:000006">
    <property type="entry name" value="dynein heavy chain 2, axonemal"/>
    <property type="match status" value="1"/>
</dbReference>
<dbReference type="RefSeq" id="XP_001744294.1">
    <property type="nucleotide sequence ID" value="XM_001744242.1"/>
</dbReference>
<dbReference type="InterPro" id="IPR043157">
    <property type="entry name" value="Dynein_AAA1S"/>
</dbReference>
<keyword evidence="14" id="KW-0206">Cytoskeleton</keyword>
<dbReference type="FunFam" id="1.10.8.720:FF:000008">
    <property type="entry name" value="Dynein axonemal heavy chain 2"/>
    <property type="match status" value="1"/>
</dbReference>
<dbReference type="InterPro" id="IPR041228">
    <property type="entry name" value="Dynein_C"/>
</dbReference>
<dbReference type="InterPro" id="IPR035706">
    <property type="entry name" value="AAA_9"/>
</dbReference>
<dbReference type="Pfam" id="PF08393">
    <property type="entry name" value="DHC_N2"/>
    <property type="match status" value="1"/>
</dbReference>
<feature type="domain" description="AAA+ ATPase" evidence="22">
    <location>
        <begin position="1920"/>
        <end position="2056"/>
    </location>
</feature>
<dbReference type="InterPro" id="IPR027417">
    <property type="entry name" value="P-loop_NTPase"/>
</dbReference>
<dbReference type="GO" id="GO:0005858">
    <property type="term" value="C:axonemal dynein complex"/>
    <property type="evidence" value="ECO:0007669"/>
    <property type="project" value="UniProtKB-ARBA"/>
</dbReference>
<dbReference type="InterPro" id="IPR043160">
    <property type="entry name" value="Dynein_C_barrel"/>
</dbReference>
<evidence type="ECO:0000256" key="21">
    <source>
        <dbReference type="SAM" id="Coils"/>
    </source>
</evidence>
<dbReference type="GeneID" id="5889351"/>
<dbReference type="FunFam" id="3.40.50.300:FF:000049">
    <property type="entry name" value="Dynein, axonemal, heavy chain 5"/>
    <property type="match status" value="1"/>
</dbReference>
<dbReference type="Pfam" id="PF12780">
    <property type="entry name" value="AAA_8"/>
    <property type="match status" value="1"/>
</dbReference>
<evidence type="ECO:0000256" key="15">
    <source>
        <dbReference type="ARBA" id="ARBA00023273"/>
    </source>
</evidence>
<evidence type="ECO:0000256" key="8">
    <source>
        <dbReference type="ARBA" id="ARBA00022840"/>
    </source>
</evidence>
<dbReference type="Gene3D" id="1.10.8.1220">
    <property type="match status" value="1"/>
</dbReference>
<dbReference type="Pfam" id="PF12774">
    <property type="entry name" value="AAA_6"/>
    <property type="match status" value="1"/>
</dbReference>
<dbReference type="Pfam" id="PF12775">
    <property type="entry name" value="AAA_7"/>
    <property type="match status" value="1"/>
</dbReference>
<feature type="domain" description="AAA+ ATPase" evidence="22">
    <location>
        <begin position="1636"/>
        <end position="1777"/>
    </location>
</feature>
<evidence type="ECO:0000256" key="10">
    <source>
        <dbReference type="ARBA" id="ARBA00023017"/>
    </source>
</evidence>